<organism evidence="1 2">
    <name type="scientific">Symbiodinium pilosum</name>
    <name type="common">Dinoflagellate</name>
    <dbReference type="NCBI Taxonomy" id="2952"/>
    <lineage>
        <taxon>Eukaryota</taxon>
        <taxon>Sar</taxon>
        <taxon>Alveolata</taxon>
        <taxon>Dinophyceae</taxon>
        <taxon>Suessiales</taxon>
        <taxon>Symbiodiniaceae</taxon>
        <taxon>Symbiodinium</taxon>
    </lineage>
</organism>
<dbReference type="Pfam" id="PF07366">
    <property type="entry name" value="SnoaL"/>
    <property type="match status" value="1"/>
</dbReference>
<reference evidence="1" key="1">
    <citation type="submission" date="2021-02" db="EMBL/GenBank/DDBJ databases">
        <authorList>
            <person name="Dougan E. K."/>
            <person name="Rhodes N."/>
            <person name="Thang M."/>
            <person name="Chan C."/>
        </authorList>
    </citation>
    <scope>NUCLEOTIDE SEQUENCE</scope>
</reference>
<dbReference type="Proteomes" id="UP000649617">
    <property type="component" value="Unassembled WGS sequence"/>
</dbReference>
<sequence length="250" mass="28007">MLFFGDAEHATTTSYGNVRWSQELFGIPAQNTWVYFRVTDFYLLRRTESGQGLLSWNLMMIDWADLFRQVGRPVLPPAALPEGLVLTAAANDGVPAPLSVMVVGRNSTEAKLAAEAALDEWVNSERSGKWIHDDLTFYGPGGIGRATSRVIKPFREAFADRSVEKDMLFCEGNYCAACGKLWGKHVGTWVGQTASEKHLFLRFGMHWRMENGKVREGWAVFDFPGLLKQLGKDFFEIARRPNQIPSLTAA</sequence>
<dbReference type="SUPFAM" id="SSF54427">
    <property type="entry name" value="NTF2-like"/>
    <property type="match status" value="1"/>
</dbReference>
<gene>
    <name evidence="1" type="primary">styx-b</name>
    <name evidence="1" type="ORF">SPIL2461_LOCUS16348</name>
</gene>
<comment type="caution">
    <text evidence="1">The sequence shown here is derived from an EMBL/GenBank/DDBJ whole genome shotgun (WGS) entry which is preliminary data.</text>
</comment>
<proteinExistence type="predicted"/>
<dbReference type="AlphaFoldDB" id="A0A812VAN0"/>
<evidence type="ECO:0000313" key="1">
    <source>
        <dbReference type="EMBL" id="CAE7624521.1"/>
    </source>
</evidence>
<dbReference type="InterPro" id="IPR009959">
    <property type="entry name" value="Cyclase_SnoaL-like"/>
</dbReference>
<dbReference type="GO" id="GO:0030638">
    <property type="term" value="P:polyketide metabolic process"/>
    <property type="evidence" value="ECO:0007669"/>
    <property type="project" value="InterPro"/>
</dbReference>
<evidence type="ECO:0000313" key="2">
    <source>
        <dbReference type="Proteomes" id="UP000649617"/>
    </source>
</evidence>
<accession>A0A812VAN0</accession>
<protein>
    <submittedName>
        <fullName evidence="1">Styx-b protein</fullName>
    </submittedName>
</protein>
<name>A0A812VAN0_SYMPI</name>
<dbReference type="EMBL" id="CAJNIZ010042446">
    <property type="protein sequence ID" value="CAE7624521.1"/>
    <property type="molecule type" value="Genomic_DNA"/>
</dbReference>
<dbReference type="Gene3D" id="3.10.450.50">
    <property type="match status" value="1"/>
</dbReference>
<keyword evidence="2" id="KW-1185">Reference proteome</keyword>
<dbReference type="InterPro" id="IPR032710">
    <property type="entry name" value="NTF2-like_dom_sf"/>
</dbReference>